<evidence type="ECO:0000313" key="2">
    <source>
        <dbReference type="EMBL" id="MBB5727639.1"/>
    </source>
</evidence>
<feature type="transmembrane region" description="Helical" evidence="1">
    <location>
        <begin position="45"/>
        <end position="65"/>
    </location>
</feature>
<keyword evidence="3" id="KW-1185">Reference proteome</keyword>
<dbReference type="EMBL" id="JACIJR010000001">
    <property type="protein sequence ID" value="MBB5727639.1"/>
    <property type="molecule type" value="Genomic_DNA"/>
</dbReference>
<keyword evidence="1" id="KW-0812">Transmembrane</keyword>
<dbReference type="InterPro" id="IPR021836">
    <property type="entry name" value="DUF3429"/>
</dbReference>
<gene>
    <name evidence="2" type="ORF">FHS99_000095</name>
</gene>
<evidence type="ECO:0000313" key="3">
    <source>
        <dbReference type="Proteomes" id="UP000546701"/>
    </source>
</evidence>
<feature type="transmembrane region" description="Helical" evidence="1">
    <location>
        <begin position="132"/>
        <end position="152"/>
    </location>
</feature>
<feature type="transmembrane region" description="Helical" evidence="1">
    <location>
        <begin position="164"/>
        <end position="184"/>
    </location>
</feature>
<dbReference type="Proteomes" id="UP000546701">
    <property type="component" value="Unassembled WGS sequence"/>
</dbReference>
<dbReference type="Pfam" id="PF11911">
    <property type="entry name" value="DUF3429"/>
    <property type="match status" value="1"/>
</dbReference>
<evidence type="ECO:0000256" key="1">
    <source>
        <dbReference type="SAM" id="Phobius"/>
    </source>
</evidence>
<proteinExistence type="predicted"/>
<accession>A0A7W9F1D1</accession>
<name>A0A7W9F1D1_9SPHN</name>
<keyword evidence="1" id="KW-1133">Transmembrane helix</keyword>
<dbReference type="RefSeq" id="WP_184075016.1">
    <property type="nucleotide sequence ID" value="NZ_BMJP01000001.1"/>
</dbReference>
<reference evidence="2 3" key="1">
    <citation type="submission" date="2020-08" db="EMBL/GenBank/DDBJ databases">
        <title>Genomic Encyclopedia of Type Strains, Phase IV (KMG-IV): sequencing the most valuable type-strain genomes for metagenomic binning, comparative biology and taxonomic classification.</title>
        <authorList>
            <person name="Goeker M."/>
        </authorList>
    </citation>
    <scope>NUCLEOTIDE SEQUENCE [LARGE SCALE GENOMIC DNA]</scope>
    <source>
        <strain evidence="2 3">DSM 103336</strain>
    </source>
</reference>
<comment type="caution">
    <text evidence="2">The sequence shown here is derived from an EMBL/GenBank/DDBJ whole genome shotgun (WGS) entry which is preliminary data.</text>
</comment>
<evidence type="ECO:0008006" key="4">
    <source>
        <dbReference type="Google" id="ProtNLM"/>
    </source>
</evidence>
<feature type="transmembrane region" description="Helical" evidence="1">
    <location>
        <begin position="77"/>
        <end position="95"/>
    </location>
</feature>
<feature type="transmembrane region" description="Helical" evidence="1">
    <location>
        <begin position="107"/>
        <end position="126"/>
    </location>
</feature>
<dbReference type="AlphaFoldDB" id="A0A7W9F1D1"/>
<keyword evidence="1" id="KW-0472">Membrane</keyword>
<organism evidence="2 3">
    <name type="scientific">Sphingomonas prati</name>
    <dbReference type="NCBI Taxonomy" id="1843237"/>
    <lineage>
        <taxon>Bacteria</taxon>
        <taxon>Pseudomonadati</taxon>
        <taxon>Pseudomonadota</taxon>
        <taxon>Alphaproteobacteria</taxon>
        <taxon>Sphingomonadales</taxon>
        <taxon>Sphingomonadaceae</taxon>
        <taxon>Sphingomonas</taxon>
    </lineage>
</organism>
<protein>
    <recommendedName>
        <fullName evidence="4">DUF3429 domain-containing protein</fullName>
    </recommendedName>
</protein>
<sequence length="185" mass="19347">MTESMTGGMASDEDVHTEAALPTIYQVGEEDADGWRVGGAEPVRLAIALGVAGLLPQMAAVLATLLELDWLNAPAMALIYGALILSFLGGSWWGIALTRAEGRWRSILLLLGIGASLIGFCVQGLAGASPMRALLIVLGAAILSSWLVDRVLVREGMIGRWWGWLRLVLSVGLGGLTVLAGVIAG</sequence>